<comment type="subcellular location">
    <subcellularLocation>
        <location evidence="1">Membrane</location>
        <topology evidence="1">Multi-pass membrane protein</topology>
    </subcellularLocation>
</comment>
<dbReference type="InterPro" id="IPR019109">
    <property type="entry name" value="MamF_MmsF"/>
</dbReference>
<evidence type="ECO:0000313" key="8">
    <source>
        <dbReference type="Proteomes" id="UP000727993"/>
    </source>
</evidence>
<feature type="region of interest" description="Disordered" evidence="5">
    <location>
        <begin position="21"/>
        <end position="41"/>
    </location>
</feature>
<sequence length="175" mass="18904">MARWWDGTAWTAHVGGSSWQAAGPGVAAPRPDYSNQPWSHDPASDRSMGLVANLLAMLGGLIGTGIFYAVTKERSQFVRHHAAEALNFTITLTIVSFALPLGVMALLMGGTFVFGRGVAFGGFFVLFPLTMAIGLVALVLPIMAMVAANRGEWYRYPLIFRFVKGPLDLETTERG</sequence>
<dbReference type="Proteomes" id="UP000727993">
    <property type="component" value="Unassembled WGS sequence"/>
</dbReference>
<feature type="transmembrane region" description="Helical" evidence="6">
    <location>
        <begin position="120"/>
        <end position="148"/>
    </location>
</feature>
<evidence type="ECO:0000256" key="4">
    <source>
        <dbReference type="ARBA" id="ARBA00023136"/>
    </source>
</evidence>
<comment type="caution">
    <text evidence="7">The sequence shown here is derived from an EMBL/GenBank/DDBJ whole genome shotgun (WGS) entry which is preliminary data.</text>
</comment>
<organism evidence="7 8">
    <name type="scientific">Candidatus Neomicrothrix subdominans</name>
    <dbReference type="NCBI Taxonomy" id="2954438"/>
    <lineage>
        <taxon>Bacteria</taxon>
        <taxon>Bacillati</taxon>
        <taxon>Actinomycetota</taxon>
        <taxon>Acidimicrobiia</taxon>
        <taxon>Acidimicrobiales</taxon>
        <taxon>Microthrixaceae</taxon>
        <taxon>Candidatus Neomicrothrix</taxon>
    </lineage>
</organism>
<keyword evidence="2 6" id="KW-0812">Transmembrane</keyword>
<evidence type="ECO:0000256" key="3">
    <source>
        <dbReference type="ARBA" id="ARBA00022989"/>
    </source>
</evidence>
<accession>A0A936TD16</accession>
<dbReference type="EMBL" id="JADJZA010000001">
    <property type="protein sequence ID" value="MBK9295602.1"/>
    <property type="molecule type" value="Genomic_DNA"/>
</dbReference>
<evidence type="ECO:0000256" key="6">
    <source>
        <dbReference type="SAM" id="Phobius"/>
    </source>
</evidence>
<evidence type="ECO:0000256" key="5">
    <source>
        <dbReference type="SAM" id="MobiDB-lite"/>
    </source>
</evidence>
<keyword evidence="3 6" id="KW-1133">Transmembrane helix</keyword>
<protein>
    <submittedName>
        <fullName evidence="7">DUF4870 domain-containing protein</fullName>
    </submittedName>
</protein>
<proteinExistence type="predicted"/>
<gene>
    <name evidence="7" type="ORF">IPN02_01750</name>
</gene>
<reference evidence="7 8" key="1">
    <citation type="submission" date="2020-10" db="EMBL/GenBank/DDBJ databases">
        <title>Connecting structure to function with the recovery of over 1000 high-quality activated sludge metagenome-assembled genomes encoding full-length rRNA genes using long-read sequencing.</title>
        <authorList>
            <person name="Singleton C.M."/>
            <person name="Petriglieri F."/>
            <person name="Kristensen J.M."/>
            <person name="Kirkegaard R.H."/>
            <person name="Michaelsen T.Y."/>
            <person name="Andersen M.H."/>
            <person name="Karst S.M."/>
            <person name="Dueholm M.S."/>
            <person name="Nielsen P.H."/>
            <person name="Albertsen M."/>
        </authorList>
    </citation>
    <scope>NUCLEOTIDE SEQUENCE [LARGE SCALE GENOMIC DNA]</scope>
    <source>
        <strain evidence="7">Lyne_18-Q3-R50-59_MAXAC.006</strain>
    </source>
</reference>
<name>A0A936TD16_9ACTN</name>
<keyword evidence="4 6" id="KW-0472">Membrane</keyword>
<dbReference type="AlphaFoldDB" id="A0A936TD16"/>
<evidence type="ECO:0000256" key="2">
    <source>
        <dbReference type="ARBA" id="ARBA00022692"/>
    </source>
</evidence>
<feature type="transmembrane region" description="Helical" evidence="6">
    <location>
        <begin position="50"/>
        <end position="70"/>
    </location>
</feature>
<dbReference type="Pfam" id="PF09685">
    <property type="entry name" value="MamF_MmsF"/>
    <property type="match status" value="1"/>
</dbReference>
<evidence type="ECO:0000256" key="1">
    <source>
        <dbReference type="ARBA" id="ARBA00004141"/>
    </source>
</evidence>
<feature type="transmembrane region" description="Helical" evidence="6">
    <location>
        <begin position="90"/>
        <end position="114"/>
    </location>
</feature>
<evidence type="ECO:0000313" key="7">
    <source>
        <dbReference type="EMBL" id="MBK9295602.1"/>
    </source>
</evidence>